<proteinExistence type="predicted"/>
<dbReference type="AlphaFoldDB" id="A0A0W4ZR84"/>
<feature type="compositionally biased region" description="Basic residues" evidence="1">
    <location>
        <begin position="92"/>
        <end position="109"/>
    </location>
</feature>
<gene>
    <name evidence="2" type="ORF">T552_00573</name>
</gene>
<name>A0A0W4ZR84_PNEC8</name>
<keyword evidence="3" id="KW-1185">Reference proteome</keyword>
<feature type="compositionally biased region" description="Basic and acidic residues" evidence="1">
    <location>
        <begin position="558"/>
        <end position="579"/>
    </location>
</feature>
<feature type="region of interest" description="Disordered" evidence="1">
    <location>
        <begin position="321"/>
        <end position="340"/>
    </location>
</feature>
<dbReference type="VEuPathDB" id="FungiDB:T552_00573"/>
<organism evidence="2 3">
    <name type="scientific">Pneumocystis carinii (strain B80)</name>
    <name type="common">Rat pneumocystis pneumonia agent</name>
    <name type="synonym">Pneumocystis carinii f. sp. carinii</name>
    <dbReference type="NCBI Taxonomy" id="1408658"/>
    <lineage>
        <taxon>Eukaryota</taxon>
        <taxon>Fungi</taxon>
        <taxon>Dikarya</taxon>
        <taxon>Ascomycota</taxon>
        <taxon>Taphrinomycotina</taxon>
        <taxon>Pneumocystomycetes</taxon>
        <taxon>Pneumocystaceae</taxon>
        <taxon>Pneumocystis</taxon>
    </lineage>
</organism>
<evidence type="ECO:0000256" key="1">
    <source>
        <dbReference type="SAM" id="MobiDB-lite"/>
    </source>
</evidence>
<comment type="caution">
    <text evidence="2">The sequence shown here is derived from an EMBL/GenBank/DDBJ whole genome shotgun (WGS) entry which is preliminary data.</text>
</comment>
<feature type="compositionally biased region" description="Low complexity" evidence="1">
    <location>
        <begin position="321"/>
        <end position="333"/>
    </location>
</feature>
<protein>
    <submittedName>
        <fullName evidence="2">Uncharacterized protein</fullName>
    </submittedName>
</protein>
<feature type="region of interest" description="Disordered" evidence="1">
    <location>
        <begin position="556"/>
        <end position="580"/>
    </location>
</feature>
<sequence>MVSSTYLGIHLGFHSSEVLEAPKENKCTKYHNIRNNQCKKQYFTVDDFIKKIGSKKKLKNKHVFIREKKNGISSFGLNEVSEKNKKINVSNKQKKNLQKKKKKSAKKKGHDSSKHLKELSLFSEDSNDEYTKTQVDPIITSPPFTKSGVDERTYLPISTHVKRIIMPEEYSLGQILKARKKKKILKIPDDNSIFEGFEENDNNSSNGSQIYGKLLFKSSDEISCDIKKADCDEMKTSYDSEIMYVQDESEKQKLSHFIPKKLDLYDFENYFHILGYNYDSSNHSELMSKMETCILKHQEVNKNILSNNSFKELFNSQNISVSNSNSNSKNISKAAKKPRNLPLNRHLSKHSTFHENSFVLDEANNINDVMVGNTEEHLYSSMFANSCPVSNNYVDDISGLKKELFLSNGEKIKRRNTIKKYDNSINSIDLYDYYKKTSICQPFNTNTKLFRSLNKKKLNLFKSKNYDKVYINEANCYDNSLGTSKNAKLLTSNNIVNDEHESNITLIDKCIQADKKAILSKSESSEFMNSLSITNKLSSSCQPSFNCNNAENYNKKSFSKDSKKTSNNDFQNYKKKDQSSIRNLSSINESFIHSKQHSKRSNTAFELSSVPKNSLFNFIRRKTTNISDYNNSFTDSSFISKSIISKSQLLNKSFFKDKVTENSSQNIDNSSNKYALLVNNNYEASKNSFLEIREAW</sequence>
<feature type="region of interest" description="Disordered" evidence="1">
    <location>
        <begin position="84"/>
        <end position="118"/>
    </location>
</feature>
<dbReference type="GeneID" id="28935388"/>
<dbReference type="RefSeq" id="XP_018227458.1">
    <property type="nucleotide sequence ID" value="XM_018369186.1"/>
</dbReference>
<reference evidence="3" key="1">
    <citation type="journal article" date="2016" name="Nat. Commun.">
        <title>Genome analysis of three Pneumocystis species reveals adaptation mechanisms to life exclusively in mammalian hosts.</title>
        <authorList>
            <person name="Ma L."/>
            <person name="Chen Z."/>
            <person name="Huang D.W."/>
            <person name="Kutty G."/>
            <person name="Ishihara M."/>
            <person name="Wang H."/>
            <person name="Abouelleil A."/>
            <person name="Bishop L."/>
            <person name="Davey E."/>
            <person name="Deng R."/>
            <person name="Deng X."/>
            <person name="Fan L."/>
            <person name="Fantoni G."/>
            <person name="Fitzgerald M."/>
            <person name="Gogineni E."/>
            <person name="Goldberg J.M."/>
            <person name="Handley G."/>
            <person name="Hu X."/>
            <person name="Huber C."/>
            <person name="Jiao X."/>
            <person name="Jones K."/>
            <person name="Levin J.Z."/>
            <person name="Liu Y."/>
            <person name="Macdonald P."/>
            <person name="Melnikov A."/>
            <person name="Raley C."/>
            <person name="Sassi M."/>
            <person name="Sherman B.T."/>
            <person name="Song X."/>
            <person name="Sykes S."/>
            <person name="Tran B."/>
            <person name="Walsh L."/>
            <person name="Xia Y."/>
            <person name="Yang J."/>
            <person name="Young S."/>
            <person name="Zeng Q."/>
            <person name="Zheng X."/>
            <person name="Stephens R."/>
            <person name="Nusbaum C."/>
            <person name="Birren B.W."/>
            <person name="Azadi P."/>
            <person name="Lempicki R.A."/>
            <person name="Cuomo C.A."/>
            <person name="Kovacs J.A."/>
        </authorList>
    </citation>
    <scope>NUCLEOTIDE SEQUENCE [LARGE SCALE GENOMIC DNA]</scope>
    <source>
        <strain evidence="3">B80</strain>
    </source>
</reference>
<evidence type="ECO:0000313" key="3">
    <source>
        <dbReference type="Proteomes" id="UP000054454"/>
    </source>
</evidence>
<dbReference type="EMBL" id="LFVZ01000002">
    <property type="protein sequence ID" value="KTW30862.1"/>
    <property type="molecule type" value="Genomic_DNA"/>
</dbReference>
<accession>A0A0W4ZR84</accession>
<dbReference type="OrthoDB" id="5408405at2759"/>
<evidence type="ECO:0000313" key="2">
    <source>
        <dbReference type="EMBL" id="KTW30862.1"/>
    </source>
</evidence>
<dbReference type="Proteomes" id="UP000054454">
    <property type="component" value="Unassembled WGS sequence"/>
</dbReference>